<dbReference type="PATRIC" id="fig|37927.3.peg.3928"/>
<dbReference type="STRING" id="37927.SA2016_3829"/>
<comment type="subcellular location">
    <subcellularLocation>
        <location evidence="1 7">Cell membrane</location>
        <topology evidence="1 7">Multi-pass membrane protein</topology>
    </subcellularLocation>
</comment>
<name>A0A127A5X5_9MICC</name>
<dbReference type="PANTHER" id="PTHR30151:SF38">
    <property type="entry name" value="ALIPHATIC SULFONATES TRANSPORT PERMEASE PROTEIN SSUC-RELATED"/>
    <property type="match status" value="1"/>
</dbReference>
<feature type="transmembrane region" description="Helical" evidence="7">
    <location>
        <begin position="7"/>
        <end position="24"/>
    </location>
</feature>
<evidence type="ECO:0000256" key="4">
    <source>
        <dbReference type="ARBA" id="ARBA00022692"/>
    </source>
</evidence>
<dbReference type="GO" id="GO:0055085">
    <property type="term" value="P:transmembrane transport"/>
    <property type="evidence" value="ECO:0007669"/>
    <property type="project" value="InterPro"/>
</dbReference>
<evidence type="ECO:0000256" key="1">
    <source>
        <dbReference type="ARBA" id="ARBA00004651"/>
    </source>
</evidence>
<evidence type="ECO:0000256" key="6">
    <source>
        <dbReference type="ARBA" id="ARBA00023136"/>
    </source>
</evidence>
<keyword evidence="10" id="KW-1185">Reference proteome</keyword>
<dbReference type="Proteomes" id="UP000070134">
    <property type="component" value="Chromosome"/>
</dbReference>
<reference evidence="9 10" key="1">
    <citation type="submission" date="2016-02" db="EMBL/GenBank/DDBJ databases">
        <title>Complete genome of Sinomonas atrocyanea KCTC 3377.</title>
        <authorList>
            <person name="Kim K.M."/>
        </authorList>
    </citation>
    <scope>NUCLEOTIDE SEQUENCE [LARGE SCALE GENOMIC DNA]</scope>
    <source>
        <strain evidence="9 10">KCTC 3377</strain>
    </source>
</reference>
<organism evidence="9 10">
    <name type="scientific">Sinomonas atrocyanea</name>
    <dbReference type="NCBI Taxonomy" id="37927"/>
    <lineage>
        <taxon>Bacteria</taxon>
        <taxon>Bacillati</taxon>
        <taxon>Actinomycetota</taxon>
        <taxon>Actinomycetes</taxon>
        <taxon>Micrococcales</taxon>
        <taxon>Micrococcaceae</taxon>
        <taxon>Sinomonas</taxon>
    </lineage>
</organism>
<evidence type="ECO:0000259" key="8">
    <source>
        <dbReference type="PROSITE" id="PS50928"/>
    </source>
</evidence>
<dbReference type="RefSeq" id="WP_066501240.1">
    <property type="nucleotide sequence ID" value="NZ_BJMO01000049.1"/>
</dbReference>
<accession>A0A127A5X5</accession>
<dbReference type="PROSITE" id="PS50928">
    <property type="entry name" value="ABC_TM1"/>
    <property type="match status" value="1"/>
</dbReference>
<dbReference type="PANTHER" id="PTHR30151">
    <property type="entry name" value="ALKANE SULFONATE ABC TRANSPORTER-RELATED, MEMBRANE SUBUNIT"/>
    <property type="match status" value="1"/>
</dbReference>
<dbReference type="KEGG" id="satk:SA2016_3829"/>
<evidence type="ECO:0000256" key="2">
    <source>
        <dbReference type="ARBA" id="ARBA00022448"/>
    </source>
</evidence>
<feature type="transmembrane region" description="Helical" evidence="7">
    <location>
        <begin position="122"/>
        <end position="144"/>
    </location>
</feature>
<evidence type="ECO:0000313" key="10">
    <source>
        <dbReference type="Proteomes" id="UP000070134"/>
    </source>
</evidence>
<dbReference type="EMBL" id="CP014518">
    <property type="protein sequence ID" value="AMM34486.1"/>
    <property type="molecule type" value="Genomic_DNA"/>
</dbReference>
<proteinExistence type="inferred from homology"/>
<keyword evidence="6 7" id="KW-0472">Membrane</keyword>
<feature type="transmembrane region" description="Helical" evidence="7">
    <location>
        <begin position="165"/>
        <end position="193"/>
    </location>
</feature>
<dbReference type="AlphaFoldDB" id="A0A127A5X5"/>
<keyword evidence="2 7" id="KW-0813">Transport</keyword>
<evidence type="ECO:0000256" key="3">
    <source>
        <dbReference type="ARBA" id="ARBA00022475"/>
    </source>
</evidence>
<feature type="domain" description="ABC transmembrane type-1" evidence="8">
    <location>
        <begin position="60"/>
        <end position="240"/>
    </location>
</feature>
<dbReference type="GO" id="GO:0005886">
    <property type="term" value="C:plasma membrane"/>
    <property type="evidence" value="ECO:0007669"/>
    <property type="project" value="UniProtKB-SubCell"/>
</dbReference>
<dbReference type="InterPro" id="IPR035906">
    <property type="entry name" value="MetI-like_sf"/>
</dbReference>
<dbReference type="OrthoDB" id="3173654at2"/>
<evidence type="ECO:0000256" key="5">
    <source>
        <dbReference type="ARBA" id="ARBA00022989"/>
    </source>
</evidence>
<sequence length="257" mass="27977">MRRLGLWILGIGIPVVLLAVWWFGSASSTDTFFPPLADILDRFRALWLFDHFASDVLVSLRNLALGFAAAALGAVVVGFVTALCAPVRWAVDPLIHFLRGIPPVALVPIFISLMGFGPEMRIASIALAAFFPTFIATVDGLRAVDRNLVDVTHVYRLRPAERVMSVMLPAAGPQIFSGLQVSLQTAFVVMIASEMLGPSQGIGAMTLLAQQSFMIPDMWAGILLLGLIGFAANLAFDLVRRRVLAWYIESRRLARAS</sequence>
<feature type="transmembrane region" description="Helical" evidence="7">
    <location>
        <begin position="63"/>
        <end position="85"/>
    </location>
</feature>
<keyword evidence="5 7" id="KW-1133">Transmembrane helix</keyword>
<dbReference type="Gene3D" id="1.10.3720.10">
    <property type="entry name" value="MetI-like"/>
    <property type="match status" value="1"/>
</dbReference>
<keyword evidence="4 7" id="KW-0812">Transmembrane</keyword>
<dbReference type="InterPro" id="IPR000515">
    <property type="entry name" value="MetI-like"/>
</dbReference>
<evidence type="ECO:0000256" key="7">
    <source>
        <dbReference type="RuleBase" id="RU363032"/>
    </source>
</evidence>
<dbReference type="SUPFAM" id="SSF161098">
    <property type="entry name" value="MetI-like"/>
    <property type="match status" value="1"/>
</dbReference>
<comment type="similarity">
    <text evidence="7">Belongs to the binding-protein-dependent transport system permease family.</text>
</comment>
<dbReference type="Pfam" id="PF00528">
    <property type="entry name" value="BPD_transp_1"/>
    <property type="match status" value="1"/>
</dbReference>
<gene>
    <name evidence="9" type="ORF">SA2016_3829</name>
</gene>
<keyword evidence="3" id="KW-1003">Cell membrane</keyword>
<protein>
    <submittedName>
        <fullName evidence="9">Nitrate ABC transporter permease</fullName>
    </submittedName>
</protein>
<feature type="transmembrane region" description="Helical" evidence="7">
    <location>
        <begin position="213"/>
        <end position="236"/>
    </location>
</feature>
<evidence type="ECO:0000313" key="9">
    <source>
        <dbReference type="EMBL" id="AMM34486.1"/>
    </source>
</evidence>
<feature type="transmembrane region" description="Helical" evidence="7">
    <location>
        <begin position="97"/>
        <end position="116"/>
    </location>
</feature>